<keyword evidence="2" id="KW-1185">Reference proteome</keyword>
<accession>A0AAV7WP70</accession>
<gene>
    <name evidence="1" type="ORF">NDU88_002159</name>
</gene>
<organism evidence="1 2">
    <name type="scientific">Pleurodeles waltl</name>
    <name type="common">Iberian ribbed newt</name>
    <dbReference type="NCBI Taxonomy" id="8319"/>
    <lineage>
        <taxon>Eukaryota</taxon>
        <taxon>Metazoa</taxon>
        <taxon>Chordata</taxon>
        <taxon>Craniata</taxon>
        <taxon>Vertebrata</taxon>
        <taxon>Euteleostomi</taxon>
        <taxon>Amphibia</taxon>
        <taxon>Batrachia</taxon>
        <taxon>Caudata</taxon>
        <taxon>Salamandroidea</taxon>
        <taxon>Salamandridae</taxon>
        <taxon>Pleurodelinae</taxon>
        <taxon>Pleurodeles</taxon>
    </lineage>
</organism>
<evidence type="ECO:0000313" key="2">
    <source>
        <dbReference type="Proteomes" id="UP001066276"/>
    </source>
</evidence>
<sequence length="104" mass="11729">MEAPDTVAGSPGAQQEPELKQILAIMQKSLASIDGKIDSLSYRMERMTERLAKQVEQLDMAERPILDFEDERAIMTSNQTNTFKMLTALQAKVEDLEAQSQRNN</sequence>
<reference evidence="1" key="1">
    <citation type="journal article" date="2022" name="bioRxiv">
        <title>Sequencing and chromosome-scale assembly of the giantPleurodeles waltlgenome.</title>
        <authorList>
            <person name="Brown T."/>
            <person name="Elewa A."/>
            <person name="Iarovenko S."/>
            <person name="Subramanian E."/>
            <person name="Araus A.J."/>
            <person name="Petzold A."/>
            <person name="Susuki M."/>
            <person name="Suzuki K.-i.T."/>
            <person name="Hayashi T."/>
            <person name="Toyoda A."/>
            <person name="Oliveira C."/>
            <person name="Osipova E."/>
            <person name="Leigh N.D."/>
            <person name="Simon A."/>
            <person name="Yun M.H."/>
        </authorList>
    </citation>
    <scope>NUCLEOTIDE SEQUENCE</scope>
    <source>
        <strain evidence="1">20211129_DDA</strain>
        <tissue evidence="1">Liver</tissue>
    </source>
</reference>
<name>A0AAV7WP70_PLEWA</name>
<dbReference type="EMBL" id="JANPWB010000001">
    <property type="protein sequence ID" value="KAJ1214541.1"/>
    <property type="molecule type" value="Genomic_DNA"/>
</dbReference>
<protein>
    <submittedName>
        <fullName evidence="1">Uncharacterized protein</fullName>
    </submittedName>
</protein>
<dbReference type="AlphaFoldDB" id="A0AAV7WP70"/>
<dbReference type="Proteomes" id="UP001066276">
    <property type="component" value="Chromosome 1_1"/>
</dbReference>
<proteinExistence type="predicted"/>
<evidence type="ECO:0000313" key="1">
    <source>
        <dbReference type="EMBL" id="KAJ1214541.1"/>
    </source>
</evidence>
<comment type="caution">
    <text evidence="1">The sequence shown here is derived from an EMBL/GenBank/DDBJ whole genome shotgun (WGS) entry which is preliminary data.</text>
</comment>